<evidence type="ECO:0000313" key="1">
    <source>
        <dbReference type="EMBL" id="GAI83214.1"/>
    </source>
</evidence>
<dbReference type="EMBL" id="BARW01015061">
    <property type="protein sequence ID" value="GAI83214.1"/>
    <property type="molecule type" value="Genomic_DNA"/>
</dbReference>
<name>X1TT45_9ZZZZ</name>
<sequence>KFRSGVELAEVRKSPVAQLDRYSGTSMEYQEVVSWDVGRVWGRPHGNLKEVSMRCAESAMYSHAVFKLTVKKTLMFQDKYISNALTMPYPDNDVLDQGDEVLLEVKSDSGSGLVVDGVITGCEF</sequence>
<protein>
    <submittedName>
        <fullName evidence="1">Uncharacterized protein</fullName>
    </submittedName>
</protein>
<dbReference type="AlphaFoldDB" id="X1TT45"/>
<organism evidence="1">
    <name type="scientific">marine sediment metagenome</name>
    <dbReference type="NCBI Taxonomy" id="412755"/>
    <lineage>
        <taxon>unclassified sequences</taxon>
        <taxon>metagenomes</taxon>
        <taxon>ecological metagenomes</taxon>
    </lineage>
</organism>
<comment type="caution">
    <text evidence="1">The sequence shown here is derived from an EMBL/GenBank/DDBJ whole genome shotgun (WGS) entry which is preliminary data.</text>
</comment>
<accession>X1TT45</accession>
<feature type="non-terminal residue" evidence="1">
    <location>
        <position position="1"/>
    </location>
</feature>
<reference evidence="1" key="1">
    <citation type="journal article" date="2014" name="Front. Microbiol.">
        <title>High frequency of phylogenetically diverse reductive dehalogenase-homologous genes in deep subseafloor sedimentary metagenomes.</title>
        <authorList>
            <person name="Kawai M."/>
            <person name="Futagami T."/>
            <person name="Toyoda A."/>
            <person name="Takaki Y."/>
            <person name="Nishi S."/>
            <person name="Hori S."/>
            <person name="Arai W."/>
            <person name="Tsubouchi T."/>
            <person name="Morono Y."/>
            <person name="Uchiyama I."/>
            <person name="Ito T."/>
            <person name="Fujiyama A."/>
            <person name="Inagaki F."/>
            <person name="Takami H."/>
        </authorList>
    </citation>
    <scope>NUCLEOTIDE SEQUENCE</scope>
    <source>
        <strain evidence="1">Expedition CK06-06</strain>
    </source>
</reference>
<gene>
    <name evidence="1" type="ORF">S12H4_26531</name>
</gene>
<proteinExistence type="predicted"/>